<accession>A0A0K2LA72</accession>
<keyword evidence="2" id="KW-1185">Reference proteome</keyword>
<protein>
    <submittedName>
        <fullName evidence="1">Uncharacterized protein</fullName>
    </submittedName>
</protein>
<evidence type="ECO:0000313" key="1">
    <source>
        <dbReference type="EMBL" id="ALB28199.1"/>
    </source>
</evidence>
<proteinExistence type="predicted"/>
<dbReference type="Proteomes" id="UP000061546">
    <property type="component" value="Chromosome"/>
</dbReference>
<gene>
    <name evidence="1" type="ORF">JP39_01720</name>
</gene>
<evidence type="ECO:0000313" key="2">
    <source>
        <dbReference type="Proteomes" id="UP000061546"/>
    </source>
</evidence>
<reference evidence="1 2" key="1">
    <citation type="submission" date="2015-08" db="EMBL/GenBank/DDBJ databases">
        <title>Genomic sequence of Lactobacillus heilongjiangensis DSM 28069, isolated from Chinese traditional pickle.</title>
        <authorList>
            <person name="Jiang X."/>
            <person name="Zheng B."/>
            <person name="Cheng H."/>
        </authorList>
    </citation>
    <scope>NUCLEOTIDE SEQUENCE [LARGE SCALE GENOMIC DNA]</scope>
    <source>
        <strain evidence="1 2">DSM 28069</strain>
    </source>
</reference>
<dbReference type="RefSeq" id="WP_041501304.1">
    <property type="nucleotide sequence ID" value="NZ_BJDV01000017.1"/>
</dbReference>
<dbReference type="OrthoDB" id="2303719at2"/>
<dbReference type="EMBL" id="CP012559">
    <property type="protein sequence ID" value="ALB28199.1"/>
    <property type="molecule type" value="Genomic_DNA"/>
</dbReference>
<organism evidence="1 2">
    <name type="scientific">Companilactobacillus heilongjiangensis</name>
    <dbReference type="NCBI Taxonomy" id="1074467"/>
    <lineage>
        <taxon>Bacteria</taxon>
        <taxon>Bacillati</taxon>
        <taxon>Bacillota</taxon>
        <taxon>Bacilli</taxon>
        <taxon>Lactobacillales</taxon>
        <taxon>Lactobacillaceae</taxon>
        <taxon>Companilactobacillus</taxon>
    </lineage>
</organism>
<dbReference type="AlphaFoldDB" id="A0A0K2LA72"/>
<name>A0A0K2LA72_9LACO</name>
<sequence>MMKKQWQLFMKKVEYKKYQDRPDSNRPYVNDLQKKLMEKYQLEYFRQYPFEDEFNRRSGVSFKR</sequence>
<dbReference type="KEGG" id="lhi:JP39_01720"/>